<accession>A0A1B9QW37</accession>
<evidence type="ECO:0000256" key="1">
    <source>
        <dbReference type="ARBA" id="ARBA00004196"/>
    </source>
</evidence>
<dbReference type="Gene3D" id="2.40.50.100">
    <property type="match status" value="1"/>
</dbReference>
<keyword evidence="2" id="KW-0175">Coiled coil</keyword>
<sequence>MIMQSNTPVSDSELWPTFSRTNDPEQLGQTWLAIVLNQFSQRADIAIQDGLLAVGQPASADYKTVAFTSNGAKSSAILKQVGEQAMQRLAPVVQSEEQKGLYFLACPLVVENQLYGVVILSLKLNHKSLLTKATEIVQWSIPVLVQRLTPSNQYAIATEDSNSPVFSLLEQINQPVPIADMVEWVCTEQLKRFGLTRCVMVIADDKANSLLQVGTYTGELESKSETEVIISQAREALLQGNGPNKLSDNADNIGLQLKHQDQVSWADWFTQPLTYRESTVHVLWLVSCDKVPTAGIRDQIQQTLFTISSPLVSKYFEQQSLTRTLTKSTKVKLSNFFRNRKKTPITLGTFILLAAFLFWPVNYQVVADAKIVGAERRVISAPFDGYISKVAVRPGDELIKDQLMFSLDDKELELQKLDLKAKFVEVSRQMDAARGEYDIAKSNILAASQKRVEAEIRLINHKLSRTQILSSLDNAIVVSGDLIDAIGTPVRQGEVLAELSPLNQYKLLIEVEQLDIGYIALDQLGKALLTPIPNQPFEFTVSRVTPIAQAKDGKTVFRVEGVLQGDVSDLRPGMDGVAKVETVSQPRVWNWTRKLWAWVSIKTWVLMP</sequence>
<dbReference type="GO" id="GO:0030313">
    <property type="term" value="C:cell envelope"/>
    <property type="evidence" value="ECO:0007669"/>
    <property type="project" value="UniProtKB-SubCell"/>
</dbReference>
<proteinExistence type="predicted"/>
<evidence type="ECO:0000313" key="4">
    <source>
        <dbReference type="Proteomes" id="UP000093173"/>
    </source>
</evidence>
<dbReference type="EMBL" id="MAJZ01000764">
    <property type="protein sequence ID" value="OCH73660.1"/>
    <property type="molecule type" value="Genomic_DNA"/>
</dbReference>
<keyword evidence="4" id="KW-1185">Reference proteome</keyword>
<comment type="caution">
    <text evidence="3">The sequence shown here is derived from an EMBL/GenBank/DDBJ whole genome shotgun (WGS) entry which is preliminary data.</text>
</comment>
<evidence type="ECO:0000313" key="3">
    <source>
        <dbReference type="EMBL" id="OCH73660.1"/>
    </source>
</evidence>
<dbReference type="AlphaFoldDB" id="A0A1B9QW37"/>
<organism evidence="3 4">
    <name type="scientific">Vibrio genomosp. F10</name>
    <dbReference type="NCBI Taxonomy" id="723171"/>
    <lineage>
        <taxon>Bacteria</taxon>
        <taxon>Pseudomonadati</taxon>
        <taxon>Pseudomonadota</taxon>
        <taxon>Gammaproteobacteria</taxon>
        <taxon>Vibrionales</taxon>
        <taxon>Vibrionaceae</taxon>
        <taxon>Vibrio</taxon>
    </lineage>
</organism>
<dbReference type="InterPro" id="IPR050465">
    <property type="entry name" value="UPF0194_transport"/>
</dbReference>
<dbReference type="RefSeq" id="WP_065577219.1">
    <property type="nucleotide sequence ID" value="NZ_JBNGCH010000764.1"/>
</dbReference>
<dbReference type="PANTHER" id="PTHR32347:SF23">
    <property type="entry name" value="BLL5650 PROTEIN"/>
    <property type="match status" value="1"/>
</dbReference>
<gene>
    <name evidence="3" type="ORF">A6E14_14165</name>
</gene>
<dbReference type="Gene3D" id="2.40.30.170">
    <property type="match status" value="1"/>
</dbReference>
<name>A0A1B9QW37_9VIBR</name>
<evidence type="ECO:0000256" key="2">
    <source>
        <dbReference type="ARBA" id="ARBA00023054"/>
    </source>
</evidence>
<dbReference type="Proteomes" id="UP000093173">
    <property type="component" value="Unassembled WGS sequence"/>
</dbReference>
<dbReference type="PANTHER" id="PTHR32347">
    <property type="entry name" value="EFFLUX SYSTEM COMPONENT YKNX-RELATED"/>
    <property type="match status" value="1"/>
</dbReference>
<comment type="subcellular location">
    <subcellularLocation>
        <location evidence="1">Cell envelope</location>
    </subcellularLocation>
</comment>
<reference evidence="4" key="1">
    <citation type="submission" date="2016-06" db="EMBL/GenBank/DDBJ databases">
        <authorList>
            <person name="Hehemann J.-H."/>
            <person name="Arevalo P."/>
            <person name="Datta M.S."/>
            <person name="Polz M.F."/>
        </authorList>
    </citation>
    <scope>NUCLEOTIDE SEQUENCE [LARGE SCALE GENOMIC DNA]</scope>
    <source>
        <strain evidence="4">9CSC122</strain>
    </source>
</reference>
<protein>
    <submittedName>
        <fullName evidence="3">Uncharacterized protein</fullName>
    </submittedName>
</protein>